<reference evidence="2" key="2">
    <citation type="journal article" date="2021" name="PeerJ">
        <title>Extensive microbial diversity within the chicken gut microbiome revealed by metagenomics and culture.</title>
        <authorList>
            <person name="Gilroy R."/>
            <person name="Ravi A."/>
            <person name="Getino M."/>
            <person name="Pursley I."/>
            <person name="Horton D.L."/>
            <person name="Alikhan N.F."/>
            <person name="Baker D."/>
            <person name="Gharbi K."/>
            <person name="Hall N."/>
            <person name="Watson M."/>
            <person name="Adriaenssens E.M."/>
            <person name="Foster-Nyarko E."/>
            <person name="Jarju S."/>
            <person name="Secka A."/>
            <person name="Antonio M."/>
            <person name="Oren A."/>
            <person name="Chaudhuri R.R."/>
            <person name="La Ragione R."/>
            <person name="Hildebrand F."/>
            <person name="Pallen M.J."/>
        </authorList>
    </citation>
    <scope>NUCLEOTIDE SEQUENCE</scope>
    <source>
        <strain evidence="2">ChiSxjej2B14-6234</strain>
    </source>
</reference>
<dbReference type="SUPFAM" id="SSF53271">
    <property type="entry name" value="PRTase-like"/>
    <property type="match status" value="1"/>
</dbReference>
<dbReference type="Proteomes" id="UP000886887">
    <property type="component" value="Unassembled WGS sequence"/>
</dbReference>
<dbReference type="InterPro" id="IPR000836">
    <property type="entry name" value="PRTase_dom"/>
</dbReference>
<name>A0A9D0Z9D5_9FIRM</name>
<comment type="caution">
    <text evidence="2">The sequence shown here is derived from an EMBL/GenBank/DDBJ whole genome shotgun (WGS) entry which is preliminary data.</text>
</comment>
<reference evidence="2" key="1">
    <citation type="submission" date="2020-10" db="EMBL/GenBank/DDBJ databases">
        <authorList>
            <person name="Gilroy R."/>
        </authorList>
    </citation>
    <scope>NUCLEOTIDE SEQUENCE</scope>
    <source>
        <strain evidence="2">ChiSxjej2B14-6234</strain>
    </source>
</reference>
<comment type="similarity">
    <text evidence="1">Belongs to the ComF/GntX family.</text>
</comment>
<dbReference type="AlphaFoldDB" id="A0A9D0Z9D5"/>
<dbReference type="PANTHER" id="PTHR47505:SF1">
    <property type="entry name" value="DNA UTILIZATION PROTEIN YHGH"/>
    <property type="match status" value="1"/>
</dbReference>
<organism evidence="2 3">
    <name type="scientific">Candidatus Onthenecus intestinigallinarum</name>
    <dbReference type="NCBI Taxonomy" id="2840875"/>
    <lineage>
        <taxon>Bacteria</taxon>
        <taxon>Bacillati</taxon>
        <taxon>Bacillota</taxon>
        <taxon>Clostridia</taxon>
        <taxon>Eubacteriales</taxon>
        <taxon>Candidatus Onthenecus</taxon>
    </lineage>
</organism>
<dbReference type="PANTHER" id="PTHR47505">
    <property type="entry name" value="DNA UTILIZATION PROTEIN YHGH"/>
    <property type="match status" value="1"/>
</dbReference>
<evidence type="ECO:0000313" key="3">
    <source>
        <dbReference type="Proteomes" id="UP000886887"/>
    </source>
</evidence>
<dbReference type="InterPro" id="IPR029057">
    <property type="entry name" value="PRTase-like"/>
</dbReference>
<dbReference type="CDD" id="cd06223">
    <property type="entry name" value="PRTases_typeI"/>
    <property type="match status" value="1"/>
</dbReference>
<dbReference type="Gene3D" id="3.40.50.2020">
    <property type="match status" value="1"/>
</dbReference>
<dbReference type="EMBL" id="DVFJ01000011">
    <property type="protein sequence ID" value="HIQ71378.1"/>
    <property type="molecule type" value="Genomic_DNA"/>
</dbReference>
<evidence type="ECO:0000256" key="1">
    <source>
        <dbReference type="ARBA" id="ARBA00008007"/>
    </source>
</evidence>
<gene>
    <name evidence="2" type="ORF">IAB73_04105</name>
</gene>
<dbReference type="InterPro" id="IPR051910">
    <property type="entry name" value="ComF/GntX_DNA_util-trans"/>
</dbReference>
<accession>A0A9D0Z9D5</accession>
<protein>
    <submittedName>
        <fullName evidence="2">ComF family protein</fullName>
    </submittedName>
</protein>
<sequence length="213" mass="23463">MLESLRETLYSLIFPTETRCLACGAPIQGGALCPQCASRWPLGNGGIRIACVETADWAYAGLPYTPVVRSMIHRYKFQCVRAAADVLAESMIRIMPEEVDALVPVPLHPRRERWRGFNQSQLLCERIAAATGVEVLPALSRIRHTREQAMLDVRMRELNVRDSMRVCTPVQGLRLLVVDDVVTTGSTAMECVNELLHAGAGWVGVLCAAHPIG</sequence>
<evidence type="ECO:0000313" key="2">
    <source>
        <dbReference type="EMBL" id="HIQ71378.1"/>
    </source>
</evidence>
<proteinExistence type="inferred from homology"/>